<keyword evidence="3" id="KW-1185">Reference proteome</keyword>
<gene>
    <name evidence="2" type="ORF">RAG0_15927</name>
</gene>
<evidence type="ECO:0000259" key="1">
    <source>
        <dbReference type="Pfam" id="PF00775"/>
    </source>
</evidence>
<dbReference type="AlphaFoldDB" id="A0A1E1LN49"/>
<dbReference type="EMBL" id="FJUX01000149">
    <property type="protein sequence ID" value="CZT11927.1"/>
    <property type="molecule type" value="Genomic_DNA"/>
</dbReference>
<evidence type="ECO:0000313" key="2">
    <source>
        <dbReference type="EMBL" id="CZT11927.1"/>
    </source>
</evidence>
<accession>A0A1E1LN49</accession>
<dbReference type="PANTHER" id="PTHR34315">
    <property type="match status" value="1"/>
</dbReference>
<dbReference type="Pfam" id="PF00775">
    <property type="entry name" value="Dioxygenase_C"/>
    <property type="match status" value="1"/>
</dbReference>
<dbReference type="OrthoDB" id="121380at2759"/>
<dbReference type="Gene3D" id="2.60.130.10">
    <property type="entry name" value="Aromatic compound dioxygenase"/>
    <property type="match status" value="1"/>
</dbReference>
<keyword evidence="2" id="KW-0560">Oxidoreductase</keyword>
<dbReference type="GO" id="GO:0008199">
    <property type="term" value="F:ferric iron binding"/>
    <property type="evidence" value="ECO:0007669"/>
    <property type="project" value="InterPro"/>
</dbReference>
<proteinExistence type="predicted"/>
<dbReference type="CDD" id="cd03457">
    <property type="entry name" value="intradiol_dioxygenase_like"/>
    <property type="match status" value="1"/>
</dbReference>
<evidence type="ECO:0000313" key="3">
    <source>
        <dbReference type="Proteomes" id="UP000178912"/>
    </source>
</evidence>
<dbReference type="InterPro" id="IPR000627">
    <property type="entry name" value="Intradiol_dOase_C"/>
</dbReference>
<protein>
    <submittedName>
        <fullName evidence="2">Related to extracellular dioxygenase</fullName>
    </submittedName>
</protein>
<reference evidence="3" key="1">
    <citation type="submission" date="2016-03" db="EMBL/GenBank/DDBJ databases">
        <authorList>
            <person name="Guldener U."/>
        </authorList>
    </citation>
    <scope>NUCLEOTIDE SEQUENCE [LARGE SCALE GENOMIC DNA]</scope>
    <source>
        <strain evidence="3">04CH-RAC-A.6.1</strain>
    </source>
</reference>
<dbReference type="SUPFAM" id="SSF49482">
    <property type="entry name" value="Aromatic compound dioxygenase"/>
    <property type="match status" value="1"/>
</dbReference>
<keyword evidence="2" id="KW-0223">Dioxygenase</keyword>
<dbReference type="GO" id="GO:0016702">
    <property type="term" value="F:oxidoreductase activity, acting on single donors with incorporation of molecular oxygen, incorporation of two atoms of oxygen"/>
    <property type="evidence" value="ECO:0007669"/>
    <property type="project" value="InterPro"/>
</dbReference>
<dbReference type="InterPro" id="IPR015889">
    <property type="entry name" value="Intradiol_dOase_core"/>
</dbReference>
<dbReference type="Proteomes" id="UP000178912">
    <property type="component" value="Unassembled WGS sequence"/>
</dbReference>
<feature type="domain" description="Intradiol ring-cleavage dioxygenases" evidence="1">
    <location>
        <begin position="134"/>
        <end position="238"/>
    </location>
</feature>
<name>A0A1E1LN49_9HELO</name>
<organism evidence="2 3">
    <name type="scientific">Rhynchosporium agropyri</name>
    <dbReference type="NCBI Taxonomy" id="914238"/>
    <lineage>
        <taxon>Eukaryota</taxon>
        <taxon>Fungi</taxon>
        <taxon>Dikarya</taxon>
        <taxon>Ascomycota</taxon>
        <taxon>Pezizomycotina</taxon>
        <taxon>Leotiomycetes</taxon>
        <taxon>Helotiales</taxon>
        <taxon>Ploettnerulaceae</taxon>
        <taxon>Rhynchosporium</taxon>
    </lineage>
</organism>
<sequence length="372" mass="40434">MYFSELAAATFGLFVTVSNAHPGADHRHEAREYMAAIQAAHLPNDLSHCSEILQREGHERRTVERRIEVLRSEREIKGLPTDGRILKPRGSLIGRDAPTVLKTDHRSKTKFGPESKHTEIFANSSCVLTPHITEGPYWVIGEVVHEDLREKDKGQKGVDVILDVQVIDITTCKPLPSIYVEFWHANATGIYSGIIASANGGTADKSLSSSTFARGIQPTSADGVARFTTFYAGHYGGRSTHYHIATHLTGSLLPNNTFTGTTVSHVGQIFFDQSLTTEIEKTAAYKSNTFPVTTNAADFIFAQAAANSDPVMRYSLLGDKVEDGLFGWLTLGVDSMKSAKNMSPAGRYGPDGTTLINCGGDPKGMFTPCKNG</sequence>
<dbReference type="PANTHER" id="PTHR34315:SF1">
    <property type="entry name" value="INTRADIOL RING-CLEAVAGE DIOXYGENASES DOMAIN-CONTAINING PROTEIN-RELATED"/>
    <property type="match status" value="1"/>
</dbReference>